<keyword evidence="6 11" id="KW-0798">TonB box</keyword>
<dbReference type="InterPro" id="IPR039426">
    <property type="entry name" value="TonB-dep_rcpt-like"/>
</dbReference>
<reference evidence="15" key="1">
    <citation type="submission" date="2023-06" db="EMBL/GenBank/DDBJ databases">
        <authorList>
            <person name="Jiang Y."/>
            <person name="Liu Q."/>
        </authorList>
    </citation>
    <scope>NUCLEOTIDE SEQUENCE</scope>
    <source>
        <strain evidence="15">CGMCC 1.12089</strain>
    </source>
</reference>
<sequence length="701" mass="75282">MNKTSLAFIGAAIAAPALAQSSVGTLPAITVTTPLGATPPLSVAGSVDSVPGDQLRNAQMQVNLSEAMGSVPGLQIQNRQNYAQDLQLSVRGFGARATFGVRGVRIYVDGVPATMPDGQGQTSNIDIGTADRVEVLRGPFSALYGNSSGGVMQVFTQDGQGAPQLGFGVSGGSFGSWRESLQLGGSTGPFSYMLGASHFETDGYRDHSAAERSILNGKLGIQLDDDSKLTVVMNGVRVRAQDPLGLTPQQYAQDPRSAALAEQYNTRKTVDQMQAGAIYERRINADNDLRLMVYAGERSTTQYQSIPPSAQLAASSAGGVIDLKRNYAGMDARWTTRGQLAGRPFELASGIAYDNMDEDRLGYNNFIGSPASPTLGVQGRLRRDESNNVHNVDPYVQGKWQFAEQWTLEAGLRYSTVSFDSTDHYIAPGNGNDSGSASYEKALPVLSLRYAPSSDLSLYGAWGRGYETPTLNELSYRPDGQSGFNFALKPSTSDNFELGAKTLLANGFLTAAVFHTRTADEIVTNSSSGGRSTFRNAPSTERDGVELSWLHETVSNWRTQLAYTYTRARYADAFCAPLPCSGSNLVADGNQIPGVAPQFFYAGFGYQPAQGWRAGVELRAAARIQANDQNTVSVPGYAVASLYGGYLLRLDRWTLNAFARVDNVFDKGYIGSVIVNESNGRYIEPAPGRAWMAGLSATYQF</sequence>
<evidence type="ECO:0000256" key="10">
    <source>
        <dbReference type="PROSITE-ProRule" id="PRU01360"/>
    </source>
</evidence>
<evidence type="ECO:0000313" key="16">
    <source>
        <dbReference type="Proteomes" id="UP001174908"/>
    </source>
</evidence>
<dbReference type="SUPFAM" id="SSF56935">
    <property type="entry name" value="Porins"/>
    <property type="match status" value="1"/>
</dbReference>
<proteinExistence type="inferred from homology"/>
<keyword evidence="3 10" id="KW-0813">Transport</keyword>
<name>A0ABT7NBQ4_9BURK</name>
<gene>
    <name evidence="15" type="ORF">QTH91_12840</name>
</gene>
<evidence type="ECO:0000313" key="15">
    <source>
        <dbReference type="EMBL" id="MDM0045375.1"/>
    </source>
</evidence>
<dbReference type="InterPro" id="IPR036942">
    <property type="entry name" value="Beta-barrel_TonB_sf"/>
</dbReference>
<dbReference type="Gene3D" id="2.40.170.20">
    <property type="entry name" value="TonB-dependent receptor, beta-barrel domain"/>
    <property type="match status" value="1"/>
</dbReference>
<evidence type="ECO:0000256" key="5">
    <source>
        <dbReference type="ARBA" id="ARBA00022692"/>
    </source>
</evidence>
<feature type="chain" id="PRO_5045722957" evidence="12">
    <location>
        <begin position="20"/>
        <end position="701"/>
    </location>
</feature>
<organism evidence="15 16">
    <name type="scientific">Variovorax dokdonensis</name>
    <dbReference type="NCBI Taxonomy" id="344883"/>
    <lineage>
        <taxon>Bacteria</taxon>
        <taxon>Pseudomonadati</taxon>
        <taxon>Pseudomonadota</taxon>
        <taxon>Betaproteobacteria</taxon>
        <taxon>Burkholderiales</taxon>
        <taxon>Comamonadaceae</taxon>
        <taxon>Variovorax</taxon>
    </lineage>
</organism>
<comment type="similarity">
    <text evidence="2 10 11">Belongs to the TonB-dependent receptor family.</text>
</comment>
<dbReference type="PANTHER" id="PTHR30069:SF28">
    <property type="entry name" value="TONB-DEPENDENT RECEPTOR YNCD-RELATED"/>
    <property type="match status" value="1"/>
</dbReference>
<evidence type="ECO:0000256" key="8">
    <source>
        <dbReference type="ARBA" id="ARBA00023170"/>
    </source>
</evidence>
<protein>
    <submittedName>
        <fullName evidence="15">TonB-dependent receptor</fullName>
    </submittedName>
</protein>
<evidence type="ECO:0000256" key="4">
    <source>
        <dbReference type="ARBA" id="ARBA00022452"/>
    </source>
</evidence>
<dbReference type="Proteomes" id="UP001174908">
    <property type="component" value="Unassembled WGS sequence"/>
</dbReference>
<dbReference type="PANTHER" id="PTHR30069">
    <property type="entry name" value="TONB-DEPENDENT OUTER MEMBRANE RECEPTOR"/>
    <property type="match status" value="1"/>
</dbReference>
<feature type="domain" description="TonB-dependent receptor-like beta-barrel" evidence="13">
    <location>
        <begin position="222"/>
        <end position="663"/>
    </location>
</feature>
<keyword evidence="7 10" id="KW-0472">Membrane</keyword>
<keyword evidence="5 10" id="KW-0812">Transmembrane</keyword>
<dbReference type="EMBL" id="JASZYV010000002">
    <property type="protein sequence ID" value="MDM0045375.1"/>
    <property type="molecule type" value="Genomic_DNA"/>
</dbReference>
<keyword evidence="9 10" id="KW-0998">Cell outer membrane</keyword>
<keyword evidence="4 10" id="KW-1134">Transmembrane beta strand</keyword>
<evidence type="ECO:0000256" key="2">
    <source>
        <dbReference type="ARBA" id="ARBA00009810"/>
    </source>
</evidence>
<evidence type="ECO:0000259" key="13">
    <source>
        <dbReference type="Pfam" id="PF00593"/>
    </source>
</evidence>
<comment type="subcellular location">
    <subcellularLocation>
        <location evidence="1 10">Cell outer membrane</location>
        <topology evidence="1 10">Multi-pass membrane protein</topology>
    </subcellularLocation>
</comment>
<evidence type="ECO:0000256" key="6">
    <source>
        <dbReference type="ARBA" id="ARBA00023077"/>
    </source>
</evidence>
<feature type="domain" description="TonB-dependent receptor plug" evidence="14">
    <location>
        <begin position="42"/>
        <end position="151"/>
    </location>
</feature>
<accession>A0ABT7NBQ4</accession>
<evidence type="ECO:0000256" key="3">
    <source>
        <dbReference type="ARBA" id="ARBA00022448"/>
    </source>
</evidence>
<evidence type="ECO:0000256" key="9">
    <source>
        <dbReference type="ARBA" id="ARBA00023237"/>
    </source>
</evidence>
<feature type="signal peptide" evidence="12">
    <location>
        <begin position="1"/>
        <end position="19"/>
    </location>
</feature>
<dbReference type="InterPro" id="IPR012910">
    <property type="entry name" value="Plug_dom"/>
</dbReference>
<dbReference type="RefSeq" id="WP_286660452.1">
    <property type="nucleotide sequence ID" value="NZ_JASZYV010000002.1"/>
</dbReference>
<evidence type="ECO:0000256" key="7">
    <source>
        <dbReference type="ARBA" id="ARBA00023136"/>
    </source>
</evidence>
<evidence type="ECO:0000259" key="14">
    <source>
        <dbReference type="Pfam" id="PF07715"/>
    </source>
</evidence>
<dbReference type="Pfam" id="PF07715">
    <property type="entry name" value="Plug"/>
    <property type="match status" value="1"/>
</dbReference>
<keyword evidence="12" id="KW-0732">Signal</keyword>
<keyword evidence="8 15" id="KW-0675">Receptor</keyword>
<dbReference type="PROSITE" id="PS52016">
    <property type="entry name" value="TONB_DEPENDENT_REC_3"/>
    <property type="match status" value="1"/>
</dbReference>
<keyword evidence="16" id="KW-1185">Reference proteome</keyword>
<evidence type="ECO:0000256" key="12">
    <source>
        <dbReference type="SAM" id="SignalP"/>
    </source>
</evidence>
<comment type="caution">
    <text evidence="15">The sequence shown here is derived from an EMBL/GenBank/DDBJ whole genome shotgun (WGS) entry which is preliminary data.</text>
</comment>
<evidence type="ECO:0000256" key="1">
    <source>
        <dbReference type="ARBA" id="ARBA00004571"/>
    </source>
</evidence>
<dbReference type="Pfam" id="PF00593">
    <property type="entry name" value="TonB_dep_Rec_b-barrel"/>
    <property type="match status" value="1"/>
</dbReference>
<evidence type="ECO:0000256" key="11">
    <source>
        <dbReference type="RuleBase" id="RU003357"/>
    </source>
</evidence>
<dbReference type="Gene3D" id="2.170.130.10">
    <property type="entry name" value="TonB-dependent receptor, plug domain"/>
    <property type="match status" value="1"/>
</dbReference>
<dbReference type="InterPro" id="IPR037066">
    <property type="entry name" value="Plug_dom_sf"/>
</dbReference>
<dbReference type="InterPro" id="IPR000531">
    <property type="entry name" value="Beta-barrel_TonB"/>
</dbReference>
<dbReference type="CDD" id="cd01347">
    <property type="entry name" value="ligand_gated_channel"/>
    <property type="match status" value="1"/>
</dbReference>